<feature type="compositionally biased region" description="Pro residues" evidence="1">
    <location>
        <begin position="131"/>
        <end position="152"/>
    </location>
</feature>
<keyword evidence="4" id="KW-1185">Reference proteome</keyword>
<dbReference type="OrthoDB" id="6997520at2"/>
<name>G2J977_9BURK</name>
<evidence type="ECO:0000256" key="1">
    <source>
        <dbReference type="SAM" id="MobiDB-lite"/>
    </source>
</evidence>
<proteinExistence type="predicted"/>
<organism evidence="3 4">
    <name type="scientific">Candidatus Glomeribacter gigasporarum BEG34</name>
    <dbReference type="NCBI Taxonomy" id="1070319"/>
    <lineage>
        <taxon>Bacteria</taxon>
        <taxon>Pseudomonadati</taxon>
        <taxon>Pseudomonadota</taxon>
        <taxon>Betaproteobacteria</taxon>
        <taxon>Burkholderiales</taxon>
        <taxon>Burkholderiaceae</taxon>
        <taxon>Candidatus Glomeribacter</taxon>
    </lineage>
</organism>
<keyword evidence="2" id="KW-0732">Signal</keyword>
<dbReference type="EMBL" id="CAFB01000039">
    <property type="protein sequence ID" value="CCD29324.1"/>
    <property type="molecule type" value="Genomic_DNA"/>
</dbReference>
<dbReference type="RefSeq" id="WP_006682543.1">
    <property type="nucleotide sequence ID" value="NZ_CAFB01000039.1"/>
</dbReference>
<dbReference type="STRING" id="1070319.CAGGBEG34_220075"/>
<comment type="caution">
    <text evidence="3">The sequence shown here is derived from an EMBL/GenBank/DDBJ whole genome shotgun (WGS) entry which is preliminary data.</text>
</comment>
<dbReference type="InterPro" id="IPR022753">
    <property type="entry name" value="T4SS_pilus_biogen_PilP"/>
</dbReference>
<dbReference type="NCBIfam" id="TIGR03021">
    <property type="entry name" value="pilP_fam"/>
    <property type="match status" value="1"/>
</dbReference>
<sequence>MRTRTALIALLCAAGLTHAEGTVGDLSNIQSDTLLLKAKAERAAAQSELDARSSVEGEGAAPVVKAVYGAGDQLYATFLYRSGVVMDAKPGDTILGGFKVMSVGVDKVELSKGRQRLTVGFAATAPTQPLAAPPFLPTMPGPVQPPRPPLPR</sequence>
<evidence type="ECO:0000256" key="2">
    <source>
        <dbReference type="SAM" id="SignalP"/>
    </source>
</evidence>
<feature type="region of interest" description="Disordered" evidence="1">
    <location>
        <begin position="130"/>
        <end position="152"/>
    </location>
</feature>
<evidence type="ECO:0000313" key="3">
    <source>
        <dbReference type="EMBL" id="CCD29324.1"/>
    </source>
</evidence>
<protein>
    <submittedName>
        <fullName evidence="3">Putative Type IV pilus biogenesis protein PilP</fullName>
    </submittedName>
</protein>
<gene>
    <name evidence="3" type="ORF">CAGGBEG34_220075</name>
</gene>
<dbReference type="Proteomes" id="UP000054051">
    <property type="component" value="Unassembled WGS sequence"/>
</dbReference>
<dbReference type="AlphaFoldDB" id="G2J977"/>
<feature type="chain" id="PRO_5003431624" evidence="2">
    <location>
        <begin position="20"/>
        <end position="152"/>
    </location>
</feature>
<accession>G2J977</accession>
<feature type="signal peptide" evidence="2">
    <location>
        <begin position="1"/>
        <end position="19"/>
    </location>
</feature>
<evidence type="ECO:0000313" key="4">
    <source>
        <dbReference type="Proteomes" id="UP000054051"/>
    </source>
</evidence>
<reference evidence="3 4" key="1">
    <citation type="submission" date="2011-08" db="EMBL/GenBank/DDBJ databases">
        <title>The genome of the obligate endobacterium of an arbuscular mycorrhizal fungus reveals an interphylum network of nutritional interactions.</title>
        <authorList>
            <person name="Ghignone S."/>
            <person name="Salvioli A."/>
            <person name="Anca I."/>
            <person name="Lumini E."/>
            <person name="Ortu G."/>
            <person name="Petiti L."/>
            <person name="Cruveiller S."/>
            <person name="Bianciotto V."/>
            <person name="Piffanelli P."/>
            <person name="Lanfranco L."/>
            <person name="Bonfante P."/>
        </authorList>
    </citation>
    <scope>NUCLEOTIDE SEQUENCE [LARGE SCALE GENOMIC DNA]</scope>
    <source>
        <strain evidence="3 4">BEG34</strain>
    </source>
</reference>